<reference evidence="1" key="1">
    <citation type="submission" date="2023-04" db="EMBL/GenBank/DDBJ databases">
        <title>Ambrosiozyma monospora NBRC 10751.</title>
        <authorList>
            <person name="Ichikawa N."/>
            <person name="Sato H."/>
            <person name="Tonouchi N."/>
        </authorList>
    </citation>
    <scope>NUCLEOTIDE SEQUENCE</scope>
    <source>
        <strain evidence="1">NBRC 10751</strain>
    </source>
</reference>
<keyword evidence="2" id="KW-1185">Reference proteome</keyword>
<proteinExistence type="predicted"/>
<evidence type="ECO:0000313" key="2">
    <source>
        <dbReference type="Proteomes" id="UP001165064"/>
    </source>
</evidence>
<protein>
    <submittedName>
        <fullName evidence="1">Unnamed protein product</fullName>
    </submittedName>
</protein>
<sequence>MSQQELEDYISWLLNFKNNIQSQNATGVSNSLSFMEYINELDKVPDYSTAVERLYPKKVFDSTEPKLKGKDAYTKIVTAYIHLISCLKSANIVGAIENSMEMVNSFVKCAQYETTWICVPLITVSTELRKLVFTYIETVDLEDKKTDTSSLPLDEKLIATLQKPFKVCHTDKSGSKKIAVYFFANELFKCYFKFQKYEAASNLAKVLSKDMNLPPVEDAPKSHSVNYNYYTSLIACMNDDLSLAGDLLTTALTNCLTSSTRNQEAIAILLLPINFLTKHILPSEKMWEKYPRMSVFREPFDALKVGDLQSFDRSLGELQSLLLNKKVYSMYLRMRPFVELSLIRRTYKYGLENNTNQVKLELFVKSFSVSSGREYTLDEVESRLVNLIWSGHVKGYISHANRVIVLSKTEPFPKLVKK</sequence>
<accession>A0ACB5T286</accession>
<comment type="caution">
    <text evidence="1">The sequence shown here is derived from an EMBL/GenBank/DDBJ whole genome shotgun (WGS) entry which is preliminary data.</text>
</comment>
<gene>
    <name evidence="1" type="ORF">Amon02_000412500</name>
</gene>
<dbReference type="Proteomes" id="UP001165064">
    <property type="component" value="Unassembled WGS sequence"/>
</dbReference>
<dbReference type="EMBL" id="BSXS01002746">
    <property type="protein sequence ID" value="GME79775.1"/>
    <property type="molecule type" value="Genomic_DNA"/>
</dbReference>
<organism evidence="1 2">
    <name type="scientific">Ambrosiozyma monospora</name>
    <name type="common">Yeast</name>
    <name type="synonym">Endomycopsis monosporus</name>
    <dbReference type="NCBI Taxonomy" id="43982"/>
    <lineage>
        <taxon>Eukaryota</taxon>
        <taxon>Fungi</taxon>
        <taxon>Dikarya</taxon>
        <taxon>Ascomycota</taxon>
        <taxon>Saccharomycotina</taxon>
        <taxon>Pichiomycetes</taxon>
        <taxon>Pichiales</taxon>
        <taxon>Pichiaceae</taxon>
        <taxon>Ambrosiozyma</taxon>
    </lineage>
</organism>
<name>A0ACB5T286_AMBMO</name>
<evidence type="ECO:0000313" key="1">
    <source>
        <dbReference type="EMBL" id="GME79775.1"/>
    </source>
</evidence>